<feature type="compositionally biased region" description="Basic and acidic residues" evidence="7">
    <location>
        <begin position="613"/>
        <end position="625"/>
    </location>
</feature>
<evidence type="ECO:0000256" key="5">
    <source>
        <dbReference type="PROSITE-ProRule" id="PRU00283"/>
    </source>
</evidence>
<feature type="compositionally biased region" description="Low complexity" evidence="7">
    <location>
        <begin position="221"/>
        <end position="236"/>
    </location>
</feature>
<keyword evidence="4" id="KW-0963">Cytoplasm</keyword>
<dbReference type="EMBL" id="LSMT01000001">
    <property type="protein sequence ID" value="PFX34995.1"/>
    <property type="molecule type" value="Genomic_DNA"/>
</dbReference>
<proteinExistence type="inferred from homology"/>
<dbReference type="Gene3D" id="1.10.287.1490">
    <property type="match status" value="1"/>
</dbReference>
<dbReference type="Gene3D" id="3.40.850.10">
    <property type="entry name" value="Kinesin motor domain"/>
    <property type="match status" value="1"/>
</dbReference>
<feature type="compositionally biased region" description="Basic and acidic residues" evidence="7">
    <location>
        <begin position="107"/>
        <end position="117"/>
    </location>
</feature>
<dbReference type="Pfam" id="PF00225">
    <property type="entry name" value="Kinesin"/>
    <property type="match status" value="1"/>
</dbReference>
<protein>
    <submittedName>
        <fullName evidence="9">Kinesin-like calmodulin-binding protein</fullName>
    </submittedName>
</protein>
<dbReference type="SMART" id="SM00129">
    <property type="entry name" value="KISc"/>
    <property type="match status" value="1"/>
</dbReference>
<feature type="region of interest" description="Disordered" evidence="7">
    <location>
        <begin position="912"/>
        <end position="934"/>
    </location>
</feature>
<dbReference type="InterPro" id="IPR027640">
    <property type="entry name" value="Kinesin-like_fam"/>
</dbReference>
<dbReference type="STRING" id="50429.A0A2B4T310"/>
<evidence type="ECO:0000256" key="3">
    <source>
        <dbReference type="ARBA" id="ARBA00022840"/>
    </source>
</evidence>
<accession>A0A2B4T310</accession>
<dbReference type="GO" id="GO:0008017">
    <property type="term" value="F:microtubule binding"/>
    <property type="evidence" value="ECO:0007669"/>
    <property type="project" value="InterPro"/>
</dbReference>
<feature type="domain" description="Kinesin motor" evidence="8">
    <location>
        <begin position="1476"/>
        <end position="1692"/>
    </location>
</feature>
<feature type="region of interest" description="Disordered" evidence="7">
    <location>
        <begin position="735"/>
        <end position="795"/>
    </location>
</feature>
<evidence type="ECO:0000313" key="10">
    <source>
        <dbReference type="Proteomes" id="UP000225706"/>
    </source>
</evidence>
<dbReference type="GO" id="GO:0005856">
    <property type="term" value="C:cytoskeleton"/>
    <property type="evidence" value="ECO:0007669"/>
    <property type="project" value="UniProtKB-SubCell"/>
</dbReference>
<evidence type="ECO:0000313" key="9">
    <source>
        <dbReference type="EMBL" id="PFX34995.1"/>
    </source>
</evidence>
<evidence type="ECO:0000256" key="4">
    <source>
        <dbReference type="ARBA" id="ARBA00023212"/>
    </source>
</evidence>
<gene>
    <name evidence="9" type="primary">KCBP</name>
    <name evidence="9" type="ORF">AWC38_SpisGene172</name>
</gene>
<dbReference type="InterPro" id="IPR036961">
    <property type="entry name" value="Kinesin_motor_dom_sf"/>
</dbReference>
<keyword evidence="4" id="KW-0206">Cytoskeleton</keyword>
<dbReference type="InterPro" id="IPR019821">
    <property type="entry name" value="Kinesin_motor_CS"/>
</dbReference>
<evidence type="ECO:0000259" key="8">
    <source>
        <dbReference type="PROSITE" id="PS50067"/>
    </source>
</evidence>
<feature type="region of interest" description="Disordered" evidence="7">
    <location>
        <begin position="604"/>
        <end position="636"/>
    </location>
</feature>
<feature type="compositionally biased region" description="Basic and acidic residues" evidence="7">
    <location>
        <begin position="180"/>
        <end position="192"/>
    </location>
</feature>
<keyword evidence="10" id="KW-1185">Reference proteome</keyword>
<comment type="caution">
    <text evidence="9">The sequence shown here is derived from an EMBL/GenBank/DDBJ whole genome shotgun (WGS) entry which is preliminary data.</text>
</comment>
<feature type="domain" description="Kinesin motor" evidence="8">
    <location>
        <begin position="1410"/>
        <end position="1471"/>
    </location>
</feature>
<dbReference type="Pfam" id="PF16796">
    <property type="entry name" value="Microtub_bd"/>
    <property type="match status" value="1"/>
</dbReference>
<feature type="compositionally biased region" description="Basic and acidic residues" evidence="7">
    <location>
        <begin position="68"/>
        <end position="95"/>
    </location>
</feature>
<dbReference type="InterPro" id="IPR001752">
    <property type="entry name" value="Kinesin_motor_dom"/>
</dbReference>
<keyword evidence="3" id="KW-0067">ATP-binding</keyword>
<feature type="compositionally biased region" description="Basic and acidic residues" evidence="7">
    <location>
        <begin position="741"/>
        <end position="787"/>
    </location>
</feature>
<comment type="subcellular location">
    <subcellularLocation>
        <location evidence="1">Cytoplasm</location>
        <location evidence="1">Cytoskeleton</location>
    </subcellularLocation>
</comment>
<comment type="similarity">
    <text evidence="5">Belongs to the TRAFAC class myosin-kinesin ATPase superfamily. Kinesin family.</text>
</comment>
<dbReference type="GO" id="GO:0005524">
    <property type="term" value="F:ATP binding"/>
    <property type="evidence" value="ECO:0007669"/>
    <property type="project" value="UniProtKB-KW"/>
</dbReference>
<evidence type="ECO:0000256" key="7">
    <source>
        <dbReference type="SAM" id="MobiDB-lite"/>
    </source>
</evidence>
<dbReference type="SUPFAM" id="SSF52540">
    <property type="entry name" value="P-loop containing nucleoside triphosphate hydrolases"/>
    <property type="match status" value="1"/>
</dbReference>
<feature type="region of interest" description="Disordered" evidence="7">
    <location>
        <begin position="1204"/>
        <end position="1228"/>
    </location>
</feature>
<feature type="compositionally biased region" description="Polar residues" evidence="7">
    <location>
        <begin position="149"/>
        <end position="162"/>
    </location>
</feature>
<feature type="coiled-coil region" evidence="6">
    <location>
        <begin position="1355"/>
        <end position="1396"/>
    </location>
</feature>
<feature type="region of interest" description="Disordered" evidence="7">
    <location>
        <begin position="1"/>
        <end position="28"/>
    </location>
</feature>
<dbReference type="OrthoDB" id="3176171at2759"/>
<keyword evidence="2" id="KW-0547">Nucleotide-binding</keyword>
<feature type="region of interest" description="Disordered" evidence="7">
    <location>
        <begin position="529"/>
        <end position="559"/>
    </location>
</feature>
<evidence type="ECO:0000256" key="2">
    <source>
        <dbReference type="ARBA" id="ARBA00022741"/>
    </source>
</evidence>
<organism evidence="9 10">
    <name type="scientific">Stylophora pistillata</name>
    <name type="common">Smooth cauliflower coral</name>
    <dbReference type="NCBI Taxonomy" id="50429"/>
    <lineage>
        <taxon>Eukaryota</taxon>
        <taxon>Metazoa</taxon>
        <taxon>Cnidaria</taxon>
        <taxon>Anthozoa</taxon>
        <taxon>Hexacorallia</taxon>
        <taxon>Scleractinia</taxon>
        <taxon>Astrocoeniina</taxon>
        <taxon>Pocilloporidae</taxon>
        <taxon>Stylophora</taxon>
    </lineage>
</organism>
<dbReference type="Proteomes" id="UP000225706">
    <property type="component" value="Unassembled WGS sequence"/>
</dbReference>
<reference evidence="10" key="1">
    <citation type="journal article" date="2017" name="bioRxiv">
        <title>Comparative analysis of the genomes of Stylophora pistillata and Acropora digitifera provides evidence for extensive differences between species of corals.</title>
        <authorList>
            <person name="Voolstra C.R."/>
            <person name="Li Y."/>
            <person name="Liew Y.J."/>
            <person name="Baumgarten S."/>
            <person name="Zoccola D."/>
            <person name="Flot J.-F."/>
            <person name="Tambutte S."/>
            <person name="Allemand D."/>
            <person name="Aranda M."/>
        </authorList>
    </citation>
    <scope>NUCLEOTIDE SEQUENCE [LARGE SCALE GENOMIC DNA]</scope>
</reference>
<dbReference type="PANTHER" id="PTHR47972">
    <property type="entry name" value="KINESIN-LIKE PROTEIN KLP-3"/>
    <property type="match status" value="1"/>
</dbReference>
<feature type="compositionally biased region" description="Low complexity" evidence="7">
    <location>
        <begin position="131"/>
        <end position="147"/>
    </location>
</feature>
<dbReference type="PANTHER" id="PTHR47972:SF16">
    <property type="entry name" value="KINESIN-LIKE PROTEIN"/>
    <property type="match status" value="1"/>
</dbReference>
<dbReference type="GO" id="GO:0007018">
    <property type="term" value="P:microtubule-based movement"/>
    <property type="evidence" value="ECO:0007669"/>
    <property type="project" value="InterPro"/>
</dbReference>
<feature type="compositionally biased region" description="Basic and acidic residues" evidence="7">
    <location>
        <begin position="1218"/>
        <end position="1228"/>
    </location>
</feature>
<feature type="compositionally biased region" description="Low complexity" evidence="7">
    <location>
        <begin position="627"/>
        <end position="636"/>
    </location>
</feature>
<evidence type="ECO:0000256" key="1">
    <source>
        <dbReference type="ARBA" id="ARBA00004245"/>
    </source>
</evidence>
<feature type="compositionally biased region" description="Polar residues" evidence="7">
    <location>
        <begin position="19"/>
        <end position="28"/>
    </location>
</feature>
<feature type="compositionally biased region" description="Polar residues" evidence="7">
    <location>
        <begin position="243"/>
        <end position="262"/>
    </location>
</feature>
<dbReference type="InterPro" id="IPR031852">
    <property type="entry name" value="Vik1/Cik1_MT-bd"/>
</dbReference>
<feature type="coiled-coil region" evidence="6">
    <location>
        <begin position="415"/>
        <end position="446"/>
    </location>
</feature>
<feature type="region of interest" description="Disordered" evidence="7">
    <location>
        <begin position="68"/>
        <end position="283"/>
    </location>
</feature>
<evidence type="ECO:0000256" key="6">
    <source>
        <dbReference type="SAM" id="Coils"/>
    </source>
</evidence>
<dbReference type="SUPFAM" id="SSF90257">
    <property type="entry name" value="Myosin rod fragments"/>
    <property type="match status" value="1"/>
</dbReference>
<keyword evidence="6" id="KW-0175">Coiled coil</keyword>
<dbReference type="PROSITE" id="PS00411">
    <property type="entry name" value="KINESIN_MOTOR_1"/>
    <property type="match status" value="1"/>
</dbReference>
<dbReference type="GO" id="GO:0003777">
    <property type="term" value="F:microtubule motor activity"/>
    <property type="evidence" value="ECO:0007669"/>
    <property type="project" value="InterPro"/>
</dbReference>
<feature type="region of interest" description="Disordered" evidence="7">
    <location>
        <begin position="1139"/>
        <end position="1178"/>
    </location>
</feature>
<feature type="region of interest" description="Disordered" evidence="7">
    <location>
        <begin position="858"/>
        <end position="899"/>
    </location>
</feature>
<feature type="compositionally biased region" description="Basic and acidic residues" evidence="7">
    <location>
        <begin position="1159"/>
        <end position="1178"/>
    </location>
</feature>
<dbReference type="PRINTS" id="PR00380">
    <property type="entry name" value="KINESINHEAVY"/>
</dbReference>
<dbReference type="PROSITE" id="PS50067">
    <property type="entry name" value="KINESIN_MOTOR_2"/>
    <property type="match status" value="2"/>
</dbReference>
<dbReference type="Gene3D" id="1.20.5.340">
    <property type="match status" value="1"/>
</dbReference>
<name>A0A2B4T310_STYPI</name>
<dbReference type="InterPro" id="IPR027417">
    <property type="entry name" value="P-loop_NTPase"/>
</dbReference>
<comment type="caution">
    <text evidence="5">Lacks conserved residue(s) required for the propagation of feature annotation.</text>
</comment>
<sequence length="1692" mass="189530">MMATRNPKVVPKRKPSKPQTRASTLSNEQALPQLSNSKVYVLLDITCIAEFKVLLGKCVFCSHELSHDGHAWTDTDDTEGTKESGESSEQIKEAALETQKGSLISVKEADETNRGTTEDEMNGSEINGVHEPPQTTDTEVPQTTDTEGVNGTETDSMASMESATRKRVKRNTVVPTDGEDSGRQTPESRKDAWSIAETDADVESNAASSRPSSAHKGAKQRPATAVARPTTAIAPVERPMTAPATQSRSQVKPGTSSGTRPKSSGSRQRSGGEGEGLDHPASMNGSQEIVAWEEPSAVSSEGFRDGESASSRSSGLLAVPQLQGEQNAYIPYIYAKECIQRVMDDMKKMKSGHVKVVDNIQEQYKTLEDDIQAKFNTFVLNLRKEYSNKVTTFRQVITIHREDSFRTNTYWQETVKSLQDKNQALLKEKRQLLVKNREEFTRLEEEKAGAVKDLTRMLDERHSKYTILLADFKSEQGKVRELEEKLKALEEQGLKQKEQSQSLQEEIKVLKEKHEEEVSELKQKLELAEKEKQEDKEEHQKVLKEKEEEETKKINELTEKHTHEVDALKAEIQKLQEEIDALKASAAAVTTATALTTTAVMSESTDLQQTGIPKEETQEEVKEQAEEQPTSVIATTAAPTATVTVLDSAEKDRLTQQITQLQEEIDKNKAETTRYKEELEKEKARIFELEEEVGSLGKEKTRFEKQATDNKQELRETRQQCTSLREQLQGLLAATTAAGQVDDKETEEKLKAAEEERQALIDEQKRMKEEFEKWKEQYEQEHEGKEPTEDDRSEEVQAMMEKLTQEEEKLKKAENTIAVMTMLKEGAVPETVATVGLADSGGKIEELEDRISQLEAARDEVEVSVEKLTKEKEALDEKGSEPEENNKELTEKNSELEEKVKDLEKEVEDLTNELDEVGEGVPLATPTLSVDGQDTEGMSAKISELKEELAKANGELEQEKETSLAQIEEIEALKKELASLKEGSSGEVEELKAQLASTKEMFEAEIKQKEEALAEAKARIEELEKKLLENVPIDTAKEIGAYQEKMAALEKDKEKATKESVQLKASVTTLTAKVETLNKNIELQKQTEIELQETNKKMRAERVKELKNAKEQGDTKSKKQIEELNKKIQALQKRIKELEAAAVKPQDSKIDTGLSGGSKRRDSKAAADSEKLNKEKEKLQAQVEALKKAAHEDHSRIKQLEKDLKEAQTKSKPAGPSAEDRAAAKKAEKQLKDLQKNLETEKKKFEKVKETLTKTEEEFKVLKKAVCMLLLSVLIGSLSYLSVVIGFCDRDSQSQQRRFYLVLIDRAGGLYGNLDRGRRYRPNAVSAKVISRSKCQEHDALLADSKKDKDTLSKLEAAAQEGLAAQEKVDELTKEVKELREENKALSDNYNSERILRKKYYNMVEDMKGKIRVYCRARPLSRSELERGNHSVIKSPDEYSLVVETSRGPKDFQYDAVFTPDHGQDKVFEDTNELKSPGIAPRAMDAIFKLMEEQKSKFSFKVTCYMMELYNDKLIDLLAPHGKEPAKLEIKKDKKGLVFVHGSMMMEAATKDELWTIFEKGSENRHVSSTKMNAESSRSHLILGIIIESTNLTSGAVLKGKISLVDLAGSERAAKTGASAEQLKEAQSINKSLSALGDVISALSSEQQFIPYRNNKLTLLMQDSLGGNAKTLMFVNISPADYNTDETITSLT</sequence>